<dbReference type="RefSeq" id="WP_284274629.1">
    <property type="nucleotide sequence ID" value="NZ_BSOO01000015.1"/>
</dbReference>
<evidence type="ECO:0000256" key="7">
    <source>
        <dbReference type="SAM" id="Phobius"/>
    </source>
</evidence>
<evidence type="ECO:0000313" key="9">
    <source>
        <dbReference type="EMBL" id="GLR47894.1"/>
    </source>
</evidence>
<proteinExistence type="predicted"/>
<keyword evidence="4 7" id="KW-1133">Transmembrane helix</keyword>
<feature type="transmembrane region" description="Helical" evidence="7">
    <location>
        <begin position="199"/>
        <end position="220"/>
    </location>
</feature>
<evidence type="ECO:0000256" key="2">
    <source>
        <dbReference type="ARBA" id="ARBA00022448"/>
    </source>
</evidence>
<dbReference type="SUPFAM" id="SSF161111">
    <property type="entry name" value="Cation efflux protein transmembrane domain-like"/>
    <property type="match status" value="1"/>
</dbReference>
<evidence type="ECO:0000313" key="10">
    <source>
        <dbReference type="Proteomes" id="UP001156703"/>
    </source>
</evidence>
<feature type="domain" description="Cation efflux protein transmembrane" evidence="8">
    <location>
        <begin position="26"/>
        <end position="228"/>
    </location>
</feature>
<sequence>MDDHSHDFLDASHERNARRTRWVVGLTAITTVTEITFGTITGSMALVADGWHMATDSLSLAISVFAYSYASRCANDPRFAWGTGKVGTLAGFASALVLLAVGAGILGESVLRLLHPEQVDYPEALLVAALGLVINLACALILGHGHGHSDHGHDHDHHAHDHGADLNLRSAYLHVIADAVTSVTAIVALLAAWQLGWRWADAAVGILGALIIMRWSVILLGQTSRILLDRVPDEALSAELRRKVEGAGDVRVNDWHLWTVGPNRYAAIVCASGTTPDEIRRRLGSDRRIAHLTVECQ</sequence>
<comment type="caution">
    <text evidence="9">The sequence shown here is derived from an EMBL/GenBank/DDBJ whole genome shotgun (WGS) entry which is preliminary data.</text>
</comment>
<dbReference type="Proteomes" id="UP001156703">
    <property type="component" value="Unassembled WGS sequence"/>
</dbReference>
<dbReference type="PANTHER" id="PTHR45755">
    <property type="match status" value="1"/>
</dbReference>
<dbReference type="Gene3D" id="1.20.1510.10">
    <property type="entry name" value="Cation efflux protein transmembrane domain"/>
    <property type="match status" value="1"/>
</dbReference>
<keyword evidence="6 7" id="KW-0472">Membrane</keyword>
<protein>
    <submittedName>
        <fullName evidence="9">Cation transporter</fullName>
    </submittedName>
</protein>
<dbReference type="InterPro" id="IPR027469">
    <property type="entry name" value="Cation_efflux_TMD_sf"/>
</dbReference>
<keyword evidence="5" id="KW-0406">Ion transport</keyword>
<evidence type="ECO:0000256" key="5">
    <source>
        <dbReference type="ARBA" id="ARBA00023065"/>
    </source>
</evidence>
<keyword evidence="10" id="KW-1185">Reference proteome</keyword>
<dbReference type="InterPro" id="IPR002524">
    <property type="entry name" value="Cation_efflux"/>
</dbReference>
<evidence type="ECO:0000259" key="8">
    <source>
        <dbReference type="Pfam" id="PF01545"/>
    </source>
</evidence>
<evidence type="ECO:0000256" key="4">
    <source>
        <dbReference type="ARBA" id="ARBA00022989"/>
    </source>
</evidence>
<evidence type="ECO:0000256" key="1">
    <source>
        <dbReference type="ARBA" id="ARBA00004141"/>
    </source>
</evidence>
<dbReference type="EMBL" id="BSOO01000015">
    <property type="protein sequence ID" value="GLR47894.1"/>
    <property type="molecule type" value="Genomic_DNA"/>
</dbReference>
<keyword evidence="2" id="KW-0813">Transport</keyword>
<feature type="transmembrane region" description="Helical" evidence="7">
    <location>
        <begin position="171"/>
        <end position="193"/>
    </location>
</feature>
<comment type="subcellular location">
    <subcellularLocation>
        <location evidence="1">Membrane</location>
        <topology evidence="1">Multi-pass membrane protein</topology>
    </subcellularLocation>
</comment>
<feature type="transmembrane region" description="Helical" evidence="7">
    <location>
        <begin position="82"/>
        <end position="105"/>
    </location>
</feature>
<dbReference type="NCBIfam" id="NF033827">
    <property type="entry name" value="CDF_efflux_DmeF"/>
    <property type="match status" value="1"/>
</dbReference>
<evidence type="ECO:0000256" key="6">
    <source>
        <dbReference type="ARBA" id="ARBA00023136"/>
    </source>
</evidence>
<dbReference type="Pfam" id="PF01545">
    <property type="entry name" value="Cation_efflux"/>
    <property type="match status" value="1"/>
</dbReference>
<keyword evidence="3 7" id="KW-0812">Transmembrane</keyword>
<dbReference type="InterPro" id="IPR058533">
    <property type="entry name" value="Cation_efflux_TM"/>
</dbReference>
<reference evidence="10" key="1">
    <citation type="journal article" date="2019" name="Int. J. Syst. Evol. Microbiol.">
        <title>The Global Catalogue of Microorganisms (GCM) 10K type strain sequencing project: providing services to taxonomists for standard genome sequencing and annotation.</title>
        <authorList>
            <consortium name="The Broad Institute Genomics Platform"/>
            <consortium name="The Broad Institute Genome Sequencing Center for Infectious Disease"/>
            <person name="Wu L."/>
            <person name="Ma J."/>
        </authorList>
    </citation>
    <scope>NUCLEOTIDE SEQUENCE [LARGE SCALE GENOMIC DNA]</scope>
    <source>
        <strain evidence="10">NBRC 102146</strain>
    </source>
</reference>
<dbReference type="InterPro" id="IPR045316">
    <property type="entry name" value="Msc2-like"/>
</dbReference>
<accession>A0ABQ5Z518</accession>
<organism evidence="9 10">
    <name type="scientific">Sphingomonas astaxanthinifaciens DSM 22298</name>
    <dbReference type="NCBI Taxonomy" id="1123267"/>
    <lineage>
        <taxon>Bacteria</taxon>
        <taxon>Pseudomonadati</taxon>
        <taxon>Pseudomonadota</taxon>
        <taxon>Alphaproteobacteria</taxon>
        <taxon>Sphingomonadales</taxon>
        <taxon>Sphingomonadaceae</taxon>
        <taxon>Sphingomonas</taxon>
    </lineage>
</organism>
<gene>
    <name evidence="9" type="ORF">GCM10007925_16070</name>
</gene>
<dbReference type="NCBIfam" id="TIGR01297">
    <property type="entry name" value="CDF"/>
    <property type="match status" value="1"/>
</dbReference>
<name>A0ABQ5Z518_9SPHN</name>
<evidence type="ECO:0000256" key="3">
    <source>
        <dbReference type="ARBA" id="ARBA00022692"/>
    </source>
</evidence>
<feature type="transmembrane region" description="Helical" evidence="7">
    <location>
        <begin position="125"/>
        <end position="143"/>
    </location>
</feature>
<dbReference type="PANTHER" id="PTHR45755:SF4">
    <property type="entry name" value="ZINC TRANSPORTER 7"/>
    <property type="match status" value="1"/>
</dbReference>
<feature type="transmembrane region" description="Helical" evidence="7">
    <location>
        <begin position="22"/>
        <end position="45"/>
    </location>
</feature>